<dbReference type="STRING" id="1921803.NIES593_07640"/>
<evidence type="ECO:0000313" key="3">
    <source>
        <dbReference type="Proteomes" id="UP000186868"/>
    </source>
</evidence>
<dbReference type="PANTHER" id="PTHR34595">
    <property type="entry name" value="BLR5612 PROTEIN"/>
    <property type="match status" value="1"/>
</dbReference>
<reference evidence="2 3" key="1">
    <citation type="submission" date="2016-11" db="EMBL/GenBank/DDBJ databases">
        <title>Draft Genome Sequences of Nine Cyanobacterial Strains from Diverse Habitats.</title>
        <authorList>
            <person name="Zhu T."/>
            <person name="Hou S."/>
            <person name="Lu X."/>
            <person name="Hess W.R."/>
        </authorList>
    </citation>
    <scope>NUCLEOTIDE SEQUENCE [LARGE SCALE GENOMIC DNA]</scope>
    <source>
        <strain evidence="2 3">NIES-593</strain>
    </source>
</reference>
<dbReference type="AlphaFoldDB" id="A0A1U7HLU9"/>
<keyword evidence="3" id="KW-1185">Reference proteome</keyword>
<dbReference type="Proteomes" id="UP000186868">
    <property type="component" value="Unassembled WGS sequence"/>
</dbReference>
<sequence length="325" mass="37509">MLSRVADSIYWLNRYIERAENVARFVDVNLNLMLDVPSGMMTQQWEPLIMTTGDLPLFKERYGEPTAENVIQFLTFDADYPNSILSCVCMARENARSIREIISSEMWEEVNSFYYMVREAAQKQPQTTLPSFFTQVKLSSHRFAGVMDATMTHNEGWHFGHIGRLIERADKTARILDVKYFYLLPSAQWVGTPLDQIQWIALLKSASAYEMYRKCEHRITPSNVAEFLILNRQFPRAIAFCLDRMQRSLHEITTTPRGTWCNGAERSLGRLCSQLGYLTIEDVIETGLHEFLDRMQMEINRIGDELGTNFFGLESRAPSLVNSQS</sequence>
<comment type="caution">
    <text evidence="2">The sequence shown here is derived from an EMBL/GenBank/DDBJ whole genome shotgun (WGS) entry which is preliminary data.</text>
</comment>
<organism evidence="2 3">
    <name type="scientific">Hydrococcus rivularis NIES-593</name>
    <dbReference type="NCBI Taxonomy" id="1921803"/>
    <lineage>
        <taxon>Bacteria</taxon>
        <taxon>Bacillati</taxon>
        <taxon>Cyanobacteriota</taxon>
        <taxon>Cyanophyceae</taxon>
        <taxon>Pleurocapsales</taxon>
        <taxon>Hydrococcaceae</taxon>
        <taxon>Hydrococcus</taxon>
    </lineage>
</organism>
<dbReference type="EMBL" id="MRCB01000006">
    <property type="protein sequence ID" value="OKH24534.1"/>
    <property type="molecule type" value="Genomic_DNA"/>
</dbReference>
<proteinExistence type="predicted"/>
<dbReference type="PANTHER" id="PTHR34595:SF7">
    <property type="entry name" value="SLL1039 PROTEIN"/>
    <property type="match status" value="1"/>
</dbReference>
<feature type="domain" description="DUF403" evidence="1">
    <location>
        <begin position="1"/>
        <end position="311"/>
    </location>
</feature>
<dbReference type="InterPro" id="IPR007296">
    <property type="entry name" value="DUF403"/>
</dbReference>
<evidence type="ECO:0000259" key="1">
    <source>
        <dbReference type="Pfam" id="PF04168"/>
    </source>
</evidence>
<gene>
    <name evidence="2" type="ORF">NIES593_07640</name>
</gene>
<name>A0A1U7HLU9_9CYAN</name>
<dbReference type="Pfam" id="PF04168">
    <property type="entry name" value="Alpha-E"/>
    <property type="match status" value="1"/>
</dbReference>
<dbReference type="InterPro" id="IPR051680">
    <property type="entry name" value="ATP-dep_Glu-Cys_Ligase-2"/>
</dbReference>
<dbReference type="OrthoDB" id="9803532at2"/>
<evidence type="ECO:0000313" key="2">
    <source>
        <dbReference type="EMBL" id="OKH24534.1"/>
    </source>
</evidence>
<protein>
    <recommendedName>
        <fullName evidence="1">DUF403 domain-containing protein</fullName>
    </recommendedName>
</protein>
<accession>A0A1U7HLU9</accession>
<dbReference type="RefSeq" id="WP_073599014.1">
    <property type="nucleotide sequence ID" value="NZ_MRCB01000006.1"/>
</dbReference>